<dbReference type="InterPro" id="IPR050260">
    <property type="entry name" value="FAD-bd_OxRdtase"/>
</dbReference>
<dbReference type="OrthoDB" id="202203at2759"/>
<dbReference type="EMBL" id="QDEB01057316">
    <property type="protein sequence ID" value="RZC36942.1"/>
    <property type="molecule type" value="Genomic_DNA"/>
</dbReference>
<dbReference type="PRINTS" id="PR00368">
    <property type="entry name" value="FADPNR"/>
</dbReference>
<dbReference type="PANTHER" id="PTHR43429">
    <property type="entry name" value="PYRIDINE NUCLEOTIDE-DISULFIDE OXIDOREDUCTASE DOMAIN-CONTAINING"/>
    <property type="match status" value="1"/>
</dbReference>
<evidence type="ECO:0000256" key="5">
    <source>
        <dbReference type="ARBA" id="ARBA00022827"/>
    </source>
</evidence>
<keyword evidence="6" id="KW-0560">Oxidoreductase</keyword>
<organism evidence="9 10">
    <name type="scientific">Asbolus verrucosus</name>
    <name type="common">Desert ironclad beetle</name>
    <dbReference type="NCBI Taxonomy" id="1661398"/>
    <lineage>
        <taxon>Eukaryota</taxon>
        <taxon>Metazoa</taxon>
        <taxon>Ecdysozoa</taxon>
        <taxon>Arthropoda</taxon>
        <taxon>Hexapoda</taxon>
        <taxon>Insecta</taxon>
        <taxon>Pterygota</taxon>
        <taxon>Neoptera</taxon>
        <taxon>Endopterygota</taxon>
        <taxon>Coleoptera</taxon>
        <taxon>Polyphaga</taxon>
        <taxon>Cucujiformia</taxon>
        <taxon>Tenebrionidae</taxon>
        <taxon>Pimeliinae</taxon>
        <taxon>Asbolus</taxon>
    </lineage>
</organism>
<feature type="domain" description="FAD/NAD(P)-binding" evidence="7">
    <location>
        <begin position="6"/>
        <end position="194"/>
    </location>
</feature>
<evidence type="ECO:0000256" key="4">
    <source>
        <dbReference type="ARBA" id="ARBA00022630"/>
    </source>
</evidence>
<dbReference type="Pfam" id="PF18267">
    <property type="entry name" value="Rubredoxin_C"/>
    <property type="match status" value="1"/>
</dbReference>
<dbReference type="InterPro" id="IPR016156">
    <property type="entry name" value="FAD/NAD-linked_Rdtase_dimer_sf"/>
</dbReference>
<evidence type="ECO:0000256" key="6">
    <source>
        <dbReference type="ARBA" id="ARBA00023002"/>
    </source>
</evidence>
<dbReference type="SUPFAM" id="SSF51735">
    <property type="entry name" value="NAD(P)-binding Rossmann-fold domains"/>
    <property type="match status" value="1"/>
</dbReference>
<dbReference type="InterPro" id="IPR036291">
    <property type="entry name" value="NAD(P)-bd_dom_sf"/>
</dbReference>
<keyword evidence="4" id="KW-0285">Flavoprotein</keyword>
<evidence type="ECO:0000313" key="10">
    <source>
        <dbReference type="Proteomes" id="UP000292052"/>
    </source>
</evidence>
<protein>
    <recommendedName>
        <fullName evidence="3">Pyridine nucleotide-disulfide oxidoreductase domain-containing protein 1</fullName>
    </recommendedName>
</protein>
<evidence type="ECO:0000259" key="8">
    <source>
        <dbReference type="Pfam" id="PF18267"/>
    </source>
</evidence>
<feature type="domain" description="FAD/NAD(P)-binding" evidence="7">
    <location>
        <begin position="240"/>
        <end position="346"/>
    </location>
</feature>
<dbReference type="PANTHER" id="PTHR43429:SF2">
    <property type="entry name" value="PYRIDINE NUCLEOTIDE-DISULFIDE OXIDOREDUCTASE DOMAIN-CONTAINING PROTEIN 1"/>
    <property type="match status" value="1"/>
</dbReference>
<sequence length="463" mass="51540">MMEATFVVVGGGIAGVSCVETLAFLEPETSIILISESSLIKTVTNLHAITRTLTDFDIKETDSSYLSAKYLNITVIHESLTQIDDVEHFILTPTKKIKYQFLCLCMGAEPKLIPQASNCPRILGIRDTDSVEKFVENLRAAKRIAVVGNGGIASELVFKVKNVEVDWIIKDKHITATFVDPGAAEFFQPALKKDDTAKEPISKRMRYGEGTVSKSGAALGPDWYKDLIISGGRDPELQSSVNLHYETEIVGVNDLKNSEFPIEVALSNGETVACDLVISATGVLPRDNFLTRNGLKKSEDGGIQVNEFMQTSLPDIYAAGDICSANWPLAKHWFQMKLWTQARQMGCYAAKSMSGHRRNEVVLQDFCFEMFAHSTKLFGYKVILLGLFNGQKLGTNYEILLRMTKDKEYIKFVLEDNKLQGAVLIGETDLEEMCENLILNQLDLSPYGDDILDPNIDIEDYFD</sequence>
<reference evidence="9 10" key="1">
    <citation type="submission" date="2017-03" db="EMBL/GenBank/DDBJ databases">
        <title>Genome of the blue death feigning beetle - Asbolus verrucosus.</title>
        <authorList>
            <person name="Rider S.D."/>
        </authorList>
    </citation>
    <scope>NUCLEOTIDE SEQUENCE [LARGE SCALE GENOMIC DNA]</scope>
    <source>
        <strain evidence="9">Butters</strain>
        <tissue evidence="9">Head and leg muscle</tissue>
    </source>
</reference>
<dbReference type="STRING" id="1661398.A0A482VVH8"/>
<comment type="caution">
    <text evidence="9">The sequence shown here is derived from an EMBL/GenBank/DDBJ whole genome shotgun (WGS) entry which is preliminary data.</text>
</comment>
<dbReference type="AlphaFoldDB" id="A0A482VVH8"/>
<comment type="similarity">
    <text evidence="2">Belongs to the class-I pyridine nucleotide-disulfide oxidoreductase family. PYROXD1 subfamily.</text>
</comment>
<dbReference type="InterPro" id="IPR023753">
    <property type="entry name" value="FAD/NAD-binding_dom"/>
</dbReference>
<accession>A0A482VVH8</accession>
<dbReference type="InterPro" id="IPR041575">
    <property type="entry name" value="Rubredoxin_C"/>
</dbReference>
<dbReference type="GO" id="GO:0016491">
    <property type="term" value="F:oxidoreductase activity"/>
    <property type="evidence" value="ECO:0007669"/>
    <property type="project" value="UniProtKB-KW"/>
</dbReference>
<dbReference type="InterPro" id="IPR036188">
    <property type="entry name" value="FAD/NAD-bd_sf"/>
</dbReference>
<evidence type="ECO:0000313" key="9">
    <source>
        <dbReference type="EMBL" id="RZC36942.1"/>
    </source>
</evidence>
<dbReference type="Gene3D" id="3.30.390.30">
    <property type="match status" value="1"/>
</dbReference>
<keyword evidence="5" id="KW-0274">FAD</keyword>
<comment type="cofactor">
    <cofactor evidence="1">
        <name>FAD</name>
        <dbReference type="ChEBI" id="CHEBI:57692"/>
    </cofactor>
</comment>
<dbReference type="Gene3D" id="3.50.50.60">
    <property type="entry name" value="FAD/NAD(P)-binding domain"/>
    <property type="match status" value="3"/>
</dbReference>
<keyword evidence="10" id="KW-1185">Reference proteome</keyword>
<proteinExistence type="inferred from homology"/>
<dbReference type="Pfam" id="PF07992">
    <property type="entry name" value="Pyr_redox_2"/>
    <property type="match status" value="2"/>
</dbReference>
<evidence type="ECO:0000256" key="3">
    <source>
        <dbReference type="ARBA" id="ARBA00018240"/>
    </source>
</evidence>
<feature type="domain" description="NADH-rubredoxin oxidoreductase C-terminal" evidence="8">
    <location>
        <begin position="376"/>
        <end position="440"/>
    </location>
</feature>
<evidence type="ECO:0000256" key="1">
    <source>
        <dbReference type="ARBA" id="ARBA00001974"/>
    </source>
</evidence>
<evidence type="ECO:0000256" key="2">
    <source>
        <dbReference type="ARBA" id="ARBA00008147"/>
    </source>
</evidence>
<name>A0A482VVH8_ASBVE</name>
<dbReference type="Proteomes" id="UP000292052">
    <property type="component" value="Unassembled WGS sequence"/>
</dbReference>
<dbReference type="SUPFAM" id="SSF51905">
    <property type="entry name" value="FAD/NAD(P)-binding domain"/>
    <property type="match status" value="1"/>
</dbReference>
<gene>
    <name evidence="9" type="ORF">BDFB_001257</name>
</gene>
<evidence type="ECO:0000259" key="7">
    <source>
        <dbReference type="Pfam" id="PF07992"/>
    </source>
</evidence>